<comment type="caution">
    <text evidence="2">The sequence shown here is derived from an EMBL/GenBank/DDBJ whole genome shotgun (WGS) entry which is preliminary data.</text>
</comment>
<keyword evidence="1" id="KW-0812">Transmembrane</keyword>
<proteinExistence type="predicted"/>
<name>K2AW80_9BACT</name>
<gene>
    <name evidence="2" type="ORF">ACD_49C00067G0048</name>
</gene>
<evidence type="ECO:0000313" key="2">
    <source>
        <dbReference type="EMBL" id="EKD66062.1"/>
    </source>
</evidence>
<dbReference type="EMBL" id="AMFJ01021653">
    <property type="protein sequence ID" value="EKD66062.1"/>
    <property type="molecule type" value="Genomic_DNA"/>
</dbReference>
<dbReference type="AlphaFoldDB" id="K2AW80"/>
<reference evidence="2" key="1">
    <citation type="journal article" date="2012" name="Science">
        <title>Fermentation, hydrogen, and sulfur metabolism in multiple uncultivated bacterial phyla.</title>
        <authorList>
            <person name="Wrighton K.C."/>
            <person name="Thomas B.C."/>
            <person name="Sharon I."/>
            <person name="Miller C.S."/>
            <person name="Castelle C.J."/>
            <person name="VerBerkmoes N.C."/>
            <person name="Wilkins M.J."/>
            <person name="Hettich R.L."/>
            <person name="Lipton M.S."/>
            <person name="Williams K.H."/>
            <person name="Long P.E."/>
            <person name="Banfield J.F."/>
        </authorList>
    </citation>
    <scope>NUCLEOTIDE SEQUENCE [LARGE SCALE GENOMIC DNA]</scope>
</reference>
<feature type="transmembrane region" description="Helical" evidence="1">
    <location>
        <begin position="6"/>
        <end position="23"/>
    </location>
</feature>
<feature type="transmembrane region" description="Helical" evidence="1">
    <location>
        <begin position="35"/>
        <end position="57"/>
    </location>
</feature>
<organism evidence="2">
    <name type="scientific">uncultured bacterium</name>
    <name type="common">gcode 4</name>
    <dbReference type="NCBI Taxonomy" id="1234023"/>
    <lineage>
        <taxon>Bacteria</taxon>
        <taxon>environmental samples</taxon>
    </lineage>
</organism>
<keyword evidence="1" id="KW-0472">Membrane</keyword>
<sequence>MFLVLIWIYTIIMAIVWGFFLVAKIHFYKFRDYSLYIAPVTKFMTIFLLLLTIFWYYQIYQYSTSSWDNNTTTIQDSAIKEIY</sequence>
<evidence type="ECO:0000256" key="1">
    <source>
        <dbReference type="SAM" id="Phobius"/>
    </source>
</evidence>
<accession>K2AW80</accession>
<keyword evidence="1" id="KW-1133">Transmembrane helix</keyword>
<protein>
    <submittedName>
        <fullName evidence="2">Uncharacterized protein</fullName>
    </submittedName>
</protein>